<dbReference type="EMBL" id="CAJPIZ010007052">
    <property type="protein sequence ID" value="CAG2110018.1"/>
    <property type="molecule type" value="Genomic_DNA"/>
</dbReference>
<keyword evidence="8 9" id="KW-0472">Membrane</keyword>
<dbReference type="Gene3D" id="1.20.5.2210">
    <property type="match status" value="1"/>
</dbReference>
<dbReference type="EMBL" id="OC861627">
    <property type="protein sequence ID" value="CAD7629588.1"/>
    <property type="molecule type" value="Genomic_DNA"/>
</dbReference>
<keyword evidence="7 9" id="KW-0496">Mitochondrion</keyword>
<keyword evidence="4 9" id="KW-0375">Hydrogen ion transport</keyword>
<keyword evidence="5 9" id="KW-0999">Mitochondrion inner membrane</keyword>
<evidence type="ECO:0000256" key="3">
    <source>
        <dbReference type="ARBA" id="ARBA00022547"/>
    </source>
</evidence>
<dbReference type="GO" id="GO:0045259">
    <property type="term" value="C:proton-transporting ATP synthase complex"/>
    <property type="evidence" value="ECO:0007669"/>
    <property type="project" value="UniProtKB-KW"/>
</dbReference>
<sequence length="301" mass="34705">MLSRLVFSSKSLWRASSGVQSSLAIRSMSHTRHEVNFNPPLLPAIDAENGQLYDPKTQTLEDFLNIRLGEDMPTIHDDKKPERDVKNFPRVLPPIWPDRTRLYLLPDSWFEYFYKKTGVTGPYVFGVTFGTYLLSKEWFIVEHEIFTGASLAILTAAICIKAGPALRKWGGEVQDAEVNLWNEWQDGMKSFLNNLVGVENEAQESARQHKILFDAKRENVKLQLEAEFRRRQMVAYSEVRNRLEYLLAKQVAERQYQQQHMVNWIIDGVAKGISATQEKDFLQKCLSDLKLLSSKHKISLT</sequence>
<dbReference type="GO" id="GO:0046933">
    <property type="term" value="F:proton-transporting ATP synthase activity, rotational mechanism"/>
    <property type="evidence" value="ECO:0007669"/>
    <property type="project" value="TreeGrafter"/>
</dbReference>
<evidence type="ECO:0000256" key="2">
    <source>
        <dbReference type="ARBA" id="ARBA00022448"/>
    </source>
</evidence>
<name>A0A7R9KUD2_9ACAR</name>
<evidence type="ECO:0000256" key="5">
    <source>
        <dbReference type="ARBA" id="ARBA00022792"/>
    </source>
</evidence>
<evidence type="ECO:0000313" key="11">
    <source>
        <dbReference type="Proteomes" id="UP000759131"/>
    </source>
</evidence>
<dbReference type="SUPFAM" id="SSF161060">
    <property type="entry name" value="ATP synthase B chain-like"/>
    <property type="match status" value="1"/>
</dbReference>
<dbReference type="PANTHER" id="PTHR12733:SF3">
    <property type="entry name" value="ATP SYNTHASE F(0) COMPLEX SUBUNIT B1, MITOCHONDRIAL"/>
    <property type="match status" value="1"/>
</dbReference>
<keyword evidence="11" id="KW-1185">Reference proteome</keyword>
<comment type="subunit">
    <text evidence="9">F-type ATPases have 2 components, CF(1) - the catalytic core - and CF(0) - the membrane proton channel. CF(1) and CF(0) have multiple subunits.</text>
</comment>
<comment type="subcellular location">
    <subcellularLocation>
        <location evidence="9">Mitochondrion</location>
    </subcellularLocation>
    <subcellularLocation>
        <location evidence="9">Mitochondrion inner membrane</location>
    </subcellularLocation>
</comment>
<dbReference type="PANTHER" id="PTHR12733">
    <property type="entry name" value="MITOCHONDRIAL ATP SYNTHASE B CHAIN"/>
    <property type="match status" value="1"/>
</dbReference>
<evidence type="ECO:0000256" key="4">
    <source>
        <dbReference type="ARBA" id="ARBA00022781"/>
    </source>
</evidence>
<dbReference type="AlphaFoldDB" id="A0A7R9KUD2"/>
<keyword evidence="6 9" id="KW-0406">Ion transport</keyword>
<reference evidence="10" key="1">
    <citation type="submission" date="2020-11" db="EMBL/GenBank/DDBJ databases">
        <authorList>
            <person name="Tran Van P."/>
        </authorList>
    </citation>
    <scope>NUCLEOTIDE SEQUENCE</scope>
</reference>
<comment type="similarity">
    <text evidence="1 9">Belongs to the eukaryotic ATPase B chain family.</text>
</comment>
<evidence type="ECO:0000256" key="8">
    <source>
        <dbReference type="ARBA" id="ARBA00023136"/>
    </source>
</evidence>
<gene>
    <name evidence="10" type="ORF">OSB1V03_LOCUS10003</name>
</gene>
<organism evidence="10">
    <name type="scientific">Medioppia subpectinata</name>
    <dbReference type="NCBI Taxonomy" id="1979941"/>
    <lineage>
        <taxon>Eukaryota</taxon>
        <taxon>Metazoa</taxon>
        <taxon>Ecdysozoa</taxon>
        <taxon>Arthropoda</taxon>
        <taxon>Chelicerata</taxon>
        <taxon>Arachnida</taxon>
        <taxon>Acari</taxon>
        <taxon>Acariformes</taxon>
        <taxon>Sarcoptiformes</taxon>
        <taxon>Oribatida</taxon>
        <taxon>Brachypylina</taxon>
        <taxon>Oppioidea</taxon>
        <taxon>Oppiidae</taxon>
        <taxon>Medioppia</taxon>
    </lineage>
</organism>
<proteinExistence type="inferred from homology"/>
<dbReference type="Proteomes" id="UP000759131">
    <property type="component" value="Unassembled WGS sequence"/>
</dbReference>
<evidence type="ECO:0000256" key="9">
    <source>
        <dbReference type="RuleBase" id="RU368017"/>
    </source>
</evidence>
<keyword evidence="3 9" id="KW-0138">CF(0)</keyword>
<dbReference type="GO" id="GO:0005743">
    <property type="term" value="C:mitochondrial inner membrane"/>
    <property type="evidence" value="ECO:0007669"/>
    <property type="project" value="UniProtKB-SubCell"/>
</dbReference>
<accession>A0A7R9KUD2</accession>
<protein>
    <recommendedName>
        <fullName evidence="9">ATP synthase subunit b</fullName>
    </recommendedName>
</protein>
<keyword evidence="2 9" id="KW-0813">Transport</keyword>
<comment type="function">
    <text evidence="9">Subunit b, of the mitochondrial membrane ATP synthase complex (F(1)F(0) ATP synthase or Complex V) that produces ATP from ADP in the presence of a proton gradient across the membrane which is generated by electron transport complexes of the respiratory chain. ATP synthase complex consist of a soluble F(1) head domain - the catalytic core - and a membrane F(1) domain - the membrane proton channel. These two domains are linked by a central stalk rotating inside the F(1) region and a stationary peripheral stalk. During catalysis, ATP synthesis in the catalytic domain of F(1) is coupled via a rotary mechanism of the central stalk subunits to proton translocation. In vivo, can only synthesize ATP although its ATP hydrolase activity can be activated artificially in vitro. Part of the complex F(0) domain. Part of the complex F(0) domain and the peripheric stalk, which acts as a stator to hold the catalytic alpha(3)beta(3) subcomplex and subunit a/ATP6 static relative to the rotary elements.</text>
</comment>
<dbReference type="OrthoDB" id="67388at2759"/>
<evidence type="ECO:0000256" key="6">
    <source>
        <dbReference type="ARBA" id="ARBA00023065"/>
    </source>
</evidence>
<dbReference type="InterPro" id="IPR008688">
    <property type="entry name" value="ATP_synth_Bsub_B/MI25"/>
</dbReference>
<evidence type="ECO:0000256" key="7">
    <source>
        <dbReference type="ARBA" id="ARBA00023128"/>
    </source>
</evidence>
<evidence type="ECO:0000313" key="10">
    <source>
        <dbReference type="EMBL" id="CAD7629588.1"/>
    </source>
</evidence>
<dbReference type="InterPro" id="IPR013837">
    <property type="entry name" value="ATP_synth_F0_suB"/>
</dbReference>
<dbReference type="Pfam" id="PF05405">
    <property type="entry name" value="Mt_ATP-synt_B"/>
    <property type="match status" value="1"/>
</dbReference>
<evidence type="ECO:0000256" key="1">
    <source>
        <dbReference type="ARBA" id="ARBA00007479"/>
    </source>
</evidence>